<name>A0ABV5D644_9ACTN</name>
<keyword evidence="2" id="KW-0808">Transferase</keyword>
<comment type="caution">
    <text evidence="2">The sequence shown here is derived from an EMBL/GenBank/DDBJ whole genome shotgun (WGS) entry which is preliminary data.</text>
</comment>
<organism evidence="2 3">
    <name type="scientific">Polymorphospora lycopeni</name>
    <dbReference type="NCBI Taxonomy" id="3140240"/>
    <lineage>
        <taxon>Bacteria</taxon>
        <taxon>Bacillati</taxon>
        <taxon>Actinomycetota</taxon>
        <taxon>Actinomycetes</taxon>
        <taxon>Micromonosporales</taxon>
        <taxon>Micromonosporaceae</taxon>
        <taxon>Polymorphospora</taxon>
    </lineage>
</organism>
<dbReference type="InterPro" id="IPR001227">
    <property type="entry name" value="Ac_transferase_dom_sf"/>
</dbReference>
<evidence type="ECO:0000313" key="2">
    <source>
        <dbReference type="EMBL" id="MFB6398448.1"/>
    </source>
</evidence>
<reference evidence="2 3" key="1">
    <citation type="submission" date="2024-04" db="EMBL/GenBank/DDBJ databases">
        <title>Polymorphospora sp. isolated from Baiyangdian Lake in Xiong'an New Area.</title>
        <authorList>
            <person name="Zhang X."/>
            <person name="Liu J."/>
        </authorList>
    </citation>
    <scope>NUCLEOTIDE SEQUENCE [LARGE SCALE GENOMIC DNA]</scope>
    <source>
        <strain evidence="2 3">2-325</strain>
    </source>
</reference>
<dbReference type="InterPro" id="IPR016036">
    <property type="entry name" value="Malonyl_transacylase_ACP-bd"/>
</dbReference>
<proteinExistence type="predicted"/>
<evidence type="ECO:0000259" key="1">
    <source>
        <dbReference type="SMART" id="SM00827"/>
    </source>
</evidence>
<feature type="non-terminal residue" evidence="2">
    <location>
        <position position="328"/>
    </location>
</feature>
<dbReference type="PANTHER" id="PTHR42681">
    <property type="entry name" value="MALONYL-COA-ACYL CARRIER PROTEIN TRANSACYLASE, MITOCHONDRIAL"/>
    <property type="match status" value="1"/>
</dbReference>
<dbReference type="RefSeq" id="WP_375737212.1">
    <property type="nucleotide sequence ID" value="NZ_JBCGDC010000250.1"/>
</dbReference>
<dbReference type="Gene3D" id="3.30.70.250">
    <property type="entry name" value="Malonyl-CoA ACP transacylase, ACP-binding"/>
    <property type="match status" value="1"/>
</dbReference>
<dbReference type="Pfam" id="PF00698">
    <property type="entry name" value="Acyl_transf_1"/>
    <property type="match status" value="1"/>
</dbReference>
<dbReference type="Proteomes" id="UP001582793">
    <property type="component" value="Unassembled WGS sequence"/>
</dbReference>
<dbReference type="PANTHER" id="PTHR42681:SF6">
    <property type="entry name" value="BLL0263 PROTEIN"/>
    <property type="match status" value="1"/>
</dbReference>
<evidence type="ECO:0000313" key="3">
    <source>
        <dbReference type="Proteomes" id="UP001582793"/>
    </source>
</evidence>
<dbReference type="InterPro" id="IPR014043">
    <property type="entry name" value="Acyl_transferase_dom"/>
</dbReference>
<dbReference type="SUPFAM" id="SSF55048">
    <property type="entry name" value="Probable ACP-binding domain of malonyl-CoA ACP transacylase"/>
    <property type="match status" value="1"/>
</dbReference>
<dbReference type="Gene3D" id="3.40.366.10">
    <property type="entry name" value="Malonyl-Coenzyme A Acyl Carrier Protein, domain 2"/>
    <property type="match status" value="1"/>
</dbReference>
<keyword evidence="3" id="KW-1185">Reference proteome</keyword>
<dbReference type="EMBL" id="JBCGDC010000250">
    <property type="protein sequence ID" value="MFB6398448.1"/>
    <property type="molecule type" value="Genomic_DNA"/>
</dbReference>
<sequence>MRSRRALLFPGQGAYLSGVLMELADDAAVRDVLETVDLVARQNGNEPVSPLLLDAGAVPADELAGTDPPRAHLAIFATSVALYRLLTDSTDARPDVLLGHSFGEIAALTAAGALTVEDGARMVAARDAACARRRPPDGGMVSLSAGATRAGAMLTALGTWEVEVAAVNAPRQTVVSGPEEELSRVEALAAVAGVRARRLRAPYPFHNRVLRPVAEEYAAGLRDITVRPPAVRVFSAIGLRYYTADDDLRQALASHLTTPVRFADAVRDLYEQGVETFVECGARSILTDLVGQNLSGVTTHAPLKQRVGAASAVAAARGGAAPAPPPPP</sequence>
<feature type="domain" description="Malonyl-CoA:ACP transacylase (MAT)" evidence="1">
    <location>
        <begin position="8"/>
        <end position="320"/>
    </location>
</feature>
<dbReference type="SMART" id="SM00827">
    <property type="entry name" value="PKS_AT"/>
    <property type="match status" value="1"/>
</dbReference>
<dbReference type="InterPro" id="IPR050858">
    <property type="entry name" value="Mal-CoA-ACP_Trans/PKS_FabD"/>
</dbReference>
<dbReference type="SUPFAM" id="SSF52151">
    <property type="entry name" value="FabD/lysophospholipase-like"/>
    <property type="match status" value="1"/>
</dbReference>
<protein>
    <submittedName>
        <fullName evidence="2">Acyltransferase domain-containing protein</fullName>
    </submittedName>
</protein>
<keyword evidence="2" id="KW-0012">Acyltransferase</keyword>
<accession>A0ABV5D644</accession>
<dbReference type="InterPro" id="IPR016035">
    <property type="entry name" value="Acyl_Trfase/lysoPLipase"/>
</dbReference>
<dbReference type="GO" id="GO:0016746">
    <property type="term" value="F:acyltransferase activity"/>
    <property type="evidence" value="ECO:0007669"/>
    <property type="project" value="UniProtKB-KW"/>
</dbReference>
<gene>
    <name evidence="2" type="ORF">AAFH96_36055</name>
</gene>